<protein>
    <recommendedName>
        <fullName evidence="9">C2H2-type domain-containing protein</fullName>
    </recommendedName>
</protein>
<dbReference type="GO" id="GO:0008270">
    <property type="term" value="F:zinc ion binding"/>
    <property type="evidence" value="ECO:0007669"/>
    <property type="project" value="UniProtKB-KW"/>
</dbReference>
<evidence type="ECO:0000256" key="4">
    <source>
        <dbReference type="ARBA" id="ARBA00022771"/>
    </source>
</evidence>
<dbReference type="InterPro" id="IPR036236">
    <property type="entry name" value="Znf_C2H2_sf"/>
</dbReference>
<feature type="compositionally biased region" description="Polar residues" evidence="8">
    <location>
        <begin position="197"/>
        <end position="206"/>
    </location>
</feature>
<feature type="compositionally biased region" description="Basic and acidic residues" evidence="8">
    <location>
        <begin position="365"/>
        <end position="381"/>
    </location>
</feature>
<comment type="caution">
    <text evidence="10">The sequence shown here is derived from an EMBL/GenBank/DDBJ whole genome shotgun (WGS) entry which is preliminary data.</text>
</comment>
<feature type="compositionally biased region" description="Low complexity" evidence="8">
    <location>
        <begin position="558"/>
        <end position="584"/>
    </location>
</feature>
<feature type="compositionally biased region" description="Polar residues" evidence="8">
    <location>
        <begin position="170"/>
        <end position="185"/>
    </location>
</feature>
<dbReference type="Proteomes" id="UP000664521">
    <property type="component" value="Unassembled WGS sequence"/>
</dbReference>
<dbReference type="PROSITE" id="PS00028">
    <property type="entry name" value="ZINC_FINGER_C2H2_1"/>
    <property type="match status" value="2"/>
</dbReference>
<keyword evidence="11" id="KW-1185">Reference proteome</keyword>
<feature type="domain" description="C2H2-type" evidence="9">
    <location>
        <begin position="299"/>
        <end position="326"/>
    </location>
</feature>
<dbReference type="InterPro" id="IPR050331">
    <property type="entry name" value="Zinc_finger"/>
</dbReference>
<evidence type="ECO:0000256" key="3">
    <source>
        <dbReference type="ARBA" id="ARBA00022737"/>
    </source>
</evidence>
<keyword evidence="5" id="KW-0862">Zinc</keyword>
<evidence type="ECO:0000256" key="1">
    <source>
        <dbReference type="ARBA" id="ARBA00004123"/>
    </source>
</evidence>
<proteinExistence type="predicted"/>
<evidence type="ECO:0000256" key="2">
    <source>
        <dbReference type="ARBA" id="ARBA00022723"/>
    </source>
</evidence>
<keyword evidence="3" id="KW-0677">Repeat</keyword>
<dbReference type="GO" id="GO:0005634">
    <property type="term" value="C:nucleus"/>
    <property type="evidence" value="ECO:0007669"/>
    <property type="project" value="UniProtKB-SubCell"/>
</dbReference>
<keyword evidence="4 7" id="KW-0863">Zinc-finger</keyword>
<feature type="region of interest" description="Disordered" evidence="8">
    <location>
        <begin position="96"/>
        <end position="272"/>
    </location>
</feature>
<evidence type="ECO:0000256" key="8">
    <source>
        <dbReference type="SAM" id="MobiDB-lite"/>
    </source>
</evidence>
<name>A0A8H3FEF2_9LECA</name>
<evidence type="ECO:0000256" key="6">
    <source>
        <dbReference type="ARBA" id="ARBA00023242"/>
    </source>
</evidence>
<keyword evidence="6" id="KW-0539">Nucleus</keyword>
<organism evidence="10 11">
    <name type="scientific">Heterodermia speciosa</name>
    <dbReference type="NCBI Taxonomy" id="116794"/>
    <lineage>
        <taxon>Eukaryota</taxon>
        <taxon>Fungi</taxon>
        <taxon>Dikarya</taxon>
        <taxon>Ascomycota</taxon>
        <taxon>Pezizomycotina</taxon>
        <taxon>Lecanoromycetes</taxon>
        <taxon>OSLEUM clade</taxon>
        <taxon>Lecanoromycetidae</taxon>
        <taxon>Caliciales</taxon>
        <taxon>Physciaceae</taxon>
        <taxon>Heterodermia</taxon>
    </lineage>
</organism>
<feature type="compositionally biased region" description="Low complexity" evidence="8">
    <location>
        <begin position="14"/>
        <end position="25"/>
    </location>
</feature>
<feature type="compositionally biased region" description="Basic and acidic residues" evidence="8">
    <location>
        <begin position="207"/>
        <end position="229"/>
    </location>
</feature>
<dbReference type="FunFam" id="3.30.160.60:FF:001666">
    <property type="entry name" value="MDS1 and EVI1 complex locus"/>
    <property type="match status" value="1"/>
</dbReference>
<reference evidence="10" key="1">
    <citation type="submission" date="2021-03" db="EMBL/GenBank/DDBJ databases">
        <authorList>
            <person name="Tagirdzhanova G."/>
        </authorList>
    </citation>
    <scope>NUCLEOTIDE SEQUENCE</scope>
</reference>
<evidence type="ECO:0000259" key="9">
    <source>
        <dbReference type="PROSITE" id="PS50157"/>
    </source>
</evidence>
<gene>
    <name evidence="10" type="ORF">HETSPECPRED_005579</name>
</gene>
<accession>A0A8H3FEF2</accession>
<dbReference type="FunFam" id="3.30.160.60:FF:000446">
    <property type="entry name" value="Zinc finger protein"/>
    <property type="match status" value="1"/>
</dbReference>
<dbReference type="EMBL" id="CAJPDS010000036">
    <property type="protein sequence ID" value="CAF9924506.1"/>
    <property type="molecule type" value="Genomic_DNA"/>
</dbReference>
<evidence type="ECO:0000256" key="7">
    <source>
        <dbReference type="PROSITE-ProRule" id="PRU00042"/>
    </source>
</evidence>
<feature type="compositionally biased region" description="Low complexity" evidence="8">
    <location>
        <begin position="458"/>
        <end position="476"/>
    </location>
</feature>
<evidence type="ECO:0000256" key="5">
    <source>
        <dbReference type="ARBA" id="ARBA00022833"/>
    </source>
</evidence>
<dbReference type="AlphaFoldDB" id="A0A8H3FEF2"/>
<feature type="compositionally biased region" description="Basic and acidic residues" evidence="8">
    <location>
        <begin position="415"/>
        <end position="428"/>
    </location>
</feature>
<feature type="compositionally biased region" description="Basic and acidic residues" evidence="8">
    <location>
        <begin position="96"/>
        <end position="109"/>
    </location>
</feature>
<evidence type="ECO:0000313" key="10">
    <source>
        <dbReference type="EMBL" id="CAF9924506.1"/>
    </source>
</evidence>
<feature type="domain" description="C2H2-type" evidence="9">
    <location>
        <begin position="327"/>
        <end position="357"/>
    </location>
</feature>
<keyword evidence="2" id="KW-0479">Metal-binding</keyword>
<dbReference type="InterPro" id="IPR013087">
    <property type="entry name" value="Znf_C2H2_type"/>
</dbReference>
<feature type="domain" description="C2H2-type" evidence="9">
    <location>
        <begin position="271"/>
        <end position="298"/>
    </location>
</feature>
<dbReference type="SMART" id="SM00355">
    <property type="entry name" value="ZnF_C2H2"/>
    <property type="match status" value="3"/>
</dbReference>
<comment type="subcellular location">
    <subcellularLocation>
        <location evidence="1">Nucleus</location>
    </subcellularLocation>
</comment>
<feature type="region of interest" description="Disordered" evidence="8">
    <location>
        <begin position="347"/>
        <end position="642"/>
    </location>
</feature>
<dbReference type="Pfam" id="PF00096">
    <property type="entry name" value="zf-C2H2"/>
    <property type="match status" value="2"/>
</dbReference>
<feature type="region of interest" description="Disordered" evidence="8">
    <location>
        <begin position="1"/>
        <end position="83"/>
    </location>
</feature>
<dbReference type="SUPFAM" id="SSF57667">
    <property type="entry name" value="beta-beta-alpha zinc fingers"/>
    <property type="match status" value="2"/>
</dbReference>
<feature type="compositionally biased region" description="Low complexity" evidence="8">
    <location>
        <begin position="609"/>
        <end position="626"/>
    </location>
</feature>
<sequence length="679" mass="72017">MADIPPSDSTPGLSTQSSSTYFSESKAARSTEPAVSKAGVFLKPLSPRKRRRSREDSRDNPAHQTLKASPVPISPKSAFSSDQTVKPFARFSILAGEKRQPESFDRTFDRQTSPNPAMQAVESLRGSNDQKMSRIQDAPDQATSVGGPVAAAVATTIPNSARDEGAIQRSPVSTMSAGTSDSFTVASAPANGISVASPGQMSQGTNNDDHSDNGHESDMRGTDPQDGHSNKAMTFPGPLLSAPMSDVRRGMSLPGSGLKRDSSRSPSAKKHKCPYCSTDFTRHHNLKSHLLTHSHEKPYYCETCEARFRRLHDLKRHTKLHTGERPHVCPKCDRSFARGDALARHAKGQGGCAGRRSSMGGFNDDGGHSDRRDSHGQDDNMHGLLYTGQASHEPELMDDDASSNEIAGRSLPSIRRPEASSDSHRHSGSESSGVYQARQPSTYPPVAVRQPGPGGLYPPSSAVSGPGGPSNSASSGIQASPAHYQTAGGPSISNFPAAGPQVFAQGSMTESPKPLSPGGTASHQLGHHEPAIRRARSPSLTQQFQQQQFGRRASTLNSSPQLGLPSPLSGSSHPSGPQLPSLPGLTPPDPRFTLPSQTGAASQGGGQVSPGFHSQPLSQNNSLSSHGTGRHANSGDGSSNAYMQSSDRLWAYVQSLETKINRLQEEVGTLKGQLDESHR</sequence>
<feature type="compositionally biased region" description="Low complexity" evidence="8">
    <location>
        <begin position="142"/>
        <end position="156"/>
    </location>
</feature>
<dbReference type="PANTHER" id="PTHR16515">
    <property type="entry name" value="PR DOMAIN ZINC FINGER PROTEIN"/>
    <property type="match status" value="1"/>
</dbReference>
<dbReference type="Gene3D" id="3.30.160.60">
    <property type="entry name" value="Classic Zinc Finger"/>
    <property type="match status" value="3"/>
</dbReference>
<evidence type="ECO:0000313" key="11">
    <source>
        <dbReference type="Proteomes" id="UP000664521"/>
    </source>
</evidence>
<dbReference type="GO" id="GO:0010468">
    <property type="term" value="P:regulation of gene expression"/>
    <property type="evidence" value="ECO:0007669"/>
    <property type="project" value="TreeGrafter"/>
</dbReference>
<dbReference type="PANTHER" id="PTHR16515:SF49">
    <property type="entry name" value="GASTRULA ZINC FINGER PROTEIN XLCGF49.1-LIKE-RELATED"/>
    <property type="match status" value="1"/>
</dbReference>
<dbReference type="PROSITE" id="PS50157">
    <property type="entry name" value="ZINC_FINGER_C2H2_2"/>
    <property type="match status" value="3"/>
</dbReference>
<dbReference type="OrthoDB" id="8117402at2759"/>